<dbReference type="EMBL" id="CP054139">
    <property type="protein sequence ID" value="QKJ30204.1"/>
    <property type="molecule type" value="Genomic_DNA"/>
</dbReference>
<sequence length="210" mass="24542">MSAENTISIPNLLSRQGKIYCFADDCLIVSTDAYPDAKMVIPREKVLSLRFGVKWIKGLYFPIGRHFNIELKLDNNEIIPLKFSSYYGIKKDLYTDKFGELINAVWANLFQPDLLDIAERFKKREALFISGVEFNHQGVCWNDNELIPWDKVQLSNYKTYFAIRHADNALFNKSLRFSTDWDSYMLQQVIKNILEQRAKHADQKYSVNLN</sequence>
<protein>
    <submittedName>
        <fullName evidence="1">Uncharacterized protein</fullName>
    </submittedName>
</protein>
<reference evidence="1 2" key="1">
    <citation type="submission" date="2020-05" db="EMBL/GenBank/DDBJ databases">
        <title>Mucilaginibacter mali sp. nov.</title>
        <authorList>
            <person name="Kim H.S."/>
            <person name="Lee K.C."/>
            <person name="Suh M.K."/>
            <person name="Kim J.-S."/>
            <person name="Han K.-I."/>
            <person name="Eom M.K."/>
            <person name="Shin Y.K."/>
            <person name="Lee J.-S."/>
        </authorList>
    </citation>
    <scope>NUCLEOTIDE SEQUENCE [LARGE SCALE GENOMIC DNA]</scope>
    <source>
        <strain evidence="1 2">G2-14</strain>
    </source>
</reference>
<dbReference type="KEGG" id="mmab:HQ865_10660"/>
<dbReference type="Proteomes" id="UP000505355">
    <property type="component" value="Chromosome"/>
</dbReference>
<name>A0A7D4QAV1_9SPHI</name>
<organism evidence="1 2">
    <name type="scientific">Mucilaginibacter mali</name>
    <dbReference type="NCBI Taxonomy" id="2740462"/>
    <lineage>
        <taxon>Bacteria</taxon>
        <taxon>Pseudomonadati</taxon>
        <taxon>Bacteroidota</taxon>
        <taxon>Sphingobacteriia</taxon>
        <taxon>Sphingobacteriales</taxon>
        <taxon>Sphingobacteriaceae</taxon>
        <taxon>Mucilaginibacter</taxon>
    </lineage>
</organism>
<proteinExistence type="predicted"/>
<dbReference type="RefSeq" id="WP_173414891.1">
    <property type="nucleotide sequence ID" value="NZ_CP054139.1"/>
</dbReference>
<accession>A0A7D4QAV1</accession>
<dbReference type="AlphaFoldDB" id="A0A7D4QAV1"/>
<keyword evidence="2" id="KW-1185">Reference proteome</keyword>
<gene>
    <name evidence="1" type="ORF">HQ865_10660</name>
</gene>
<evidence type="ECO:0000313" key="1">
    <source>
        <dbReference type="EMBL" id="QKJ30204.1"/>
    </source>
</evidence>
<evidence type="ECO:0000313" key="2">
    <source>
        <dbReference type="Proteomes" id="UP000505355"/>
    </source>
</evidence>